<reference evidence="1 2" key="1">
    <citation type="submission" date="2017-10" db="EMBL/GenBank/DDBJ databases">
        <authorList>
            <consortium name="Urmite Genomes"/>
        </authorList>
    </citation>
    <scope>NUCLEOTIDE SEQUENCE [LARGE SCALE GENOMIC DNA]</scope>
    <source>
        <strain evidence="1 2">FB-527</strain>
    </source>
</reference>
<evidence type="ECO:0000313" key="2">
    <source>
        <dbReference type="Proteomes" id="UP000554965"/>
    </source>
</evidence>
<evidence type="ECO:0000313" key="1">
    <source>
        <dbReference type="EMBL" id="SOJ55590.1"/>
    </source>
</evidence>
<organism evidence="1 2">
    <name type="scientific">Mycobacterium simulans</name>
    <dbReference type="NCBI Taxonomy" id="627089"/>
    <lineage>
        <taxon>Bacteria</taxon>
        <taxon>Bacillati</taxon>
        <taxon>Actinomycetota</taxon>
        <taxon>Actinomycetes</taxon>
        <taxon>Mycobacteriales</taxon>
        <taxon>Mycobacteriaceae</taxon>
        <taxon>Mycobacterium</taxon>
    </lineage>
</organism>
<accession>A0A7Z7NB65</accession>
<sequence>MLGSVMDGWAAGWLWPYVEVTLGASASGHSEEEPEI</sequence>
<protein>
    <submittedName>
        <fullName evidence="1">Uncharacterized protein</fullName>
    </submittedName>
</protein>
<name>A0A7Z7NB65_9MYCO</name>
<dbReference type="AlphaFoldDB" id="A0A7Z7NB65"/>
<proteinExistence type="predicted"/>
<gene>
    <name evidence="1" type="ORF">MSIMFB_03072</name>
</gene>
<comment type="caution">
    <text evidence="1">The sequence shown here is derived from an EMBL/GenBank/DDBJ whole genome shotgun (WGS) entry which is preliminary data.</text>
</comment>
<dbReference type="Proteomes" id="UP000554965">
    <property type="component" value="Unassembled WGS sequence"/>
</dbReference>
<dbReference type="EMBL" id="OCTY01000002">
    <property type="protein sequence ID" value="SOJ55590.1"/>
    <property type="molecule type" value="Genomic_DNA"/>
</dbReference>
<keyword evidence="2" id="KW-1185">Reference proteome</keyword>